<dbReference type="PANTHER" id="PTHR14237:SF19">
    <property type="entry name" value="MITOCHONDRIAL AMIDOXIME REDUCING COMPONENT 1"/>
    <property type="match status" value="1"/>
</dbReference>
<dbReference type="EMBL" id="AFYH01130350">
    <property type="status" value="NOT_ANNOTATED_CDS"/>
    <property type="molecule type" value="Genomic_DNA"/>
</dbReference>
<dbReference type="OMA" id="SECATIY"/>
<evidence type="ECO:0000256" key="1">
    <source>
        <dbReference type="SAM" id="Phobius"/>
    </source>
</evidence>
<dbReference type="InParanoid" id="H3B0W3"/>
<keyword evidence="1" id="KW-1133">Transmembrane helix</keyword>
<dbReference type="GO" id="GO:0042126">
    <property type="term" value="P:nitrate metabolic process"/>
    <property type="evidence" value="ECO:0007669"/>
    <property type="project" value="TreeGrafter"/>
</dbReference>
<dbReference type="Ensembl" id="ENSLACT00000015642.2">
    <property type="protein sequence ID" value="ENSLACP00000015534.2"/>
    <property type="gene ID" value="ENSLACG00000013677.2"/>
</dbReference>
<dbReference type="GeneTree" id="ENSGT00940000159665"/>
<evidence type="ECO:0000259" key="2">
    <source>
        <dbReference type="PROSITE" id="PS51340"/>
    </source>
</evidence>
<sequence>MDWAKDVLGSLFQNSNSFVFAAGISLVVVATGALVKSVFWKKQQKKLVQVGVVSHLFIYPVKSCKGVSVQAAECLELGLKNGDLKDRHWLVIQEDGHQLTARQEPRLVLISPFCDNGYMCLSAPDMEEILVPLQLPKTNPVKDCRVWGTDIRGRDCGDEVSHWITTFLKVNNPFRLVQFEPDMKPRLAKDAESPFSPTDQIVYPDSSPIMLLSEASVENLNTKLQRKVKMGNFRPCIVVTGCGPHEEDTWGKIQIGTAELACVMCCGRCILSTVDPDTGIMDRTEPLETLKSYRKCDPAEKHIYKNAPLFGQHMVTEKTGMIHVGDPVYKIIE</sequence>
<dbReference type="EMBL" id="AFYH01130352">
    <property type="status" value="NOT_ANNOTATED_CDS"/>
    <property type="molecule type" value="Genomic_DNA"/>
</dbReference>
<dbReference type="GO" id="GO:0030151">
    <property type="term" value="F:molybdenum ion binding"/>
    <property type="evidence" value="ECO:0007669"/>
    <property type="project" value="InterPro"/>
</dbReference>
<dbReference type="eggNOG" id="KOG2362">
    <property type="taxonomic scope" value="Eukaryota"/>
</dbReference>
<dbReference type="GeneID" id="102367147"/>
<organism evidence="3 4">
    <name type="scientific">Latimeria chalumnae</name>
    <name type="common">Coelacanth</name>
    <dbReference type="NCBI Taxonomy" id="7897"/>
    <lineage>
        <taxon>Eukaryota</taxon>
        <taxon>Metazoa</taxon>
        <taxon>Chordata</taxon>
        <taxon>Craniata</taxon>
        <taxon>Vertebrata</taxon>
        <taxon>Euteleostomi</taxon>
        <taxon>Coelacanthiformes</taxon>
        <taxon>Coelacanthidae</taxon>
        <taxon>Latimeria</taxon>
    </lineage>
</organism>
<dbReference type="CTD" id="378742"/>
<dbReference type="GO" id="GO:0043546">
    <property type="term" value="F:molybdopterin cofactor binding"/>
    <property type="evidence" value="ECO:0007669"/>
    <property type="project" value="TreeGrafter"/>
</dbReference>
<evidence type="ECO:0000313" key="4">
    <source>
        <dbReference type="Proteomes" id="UP000008672"/>
    </source>
</evidence>
<dbReference type="GO" id="GO:0005743">
    <property type="term" value="C:mitochondrial inner membrane"/>
    <property type="evidence" value="ECO:0007669"/>
    <property type="project" value="TreeGrafter"/>
</dbReference>
<dbReference type="AlphaFoldDB" id="H3B0W3"/>
<protein>
    <recommendedName>
        <fullName evidence="2">MOSC domain-containing protein</fullName>
    </recommendedName>
</protein>
<dbReference type="SUPFAM" id="SSF141673">
    <property type="entry name" value="MOSC N-terminal domain-like"/>
    <property type="match status" value="1"/>
</dbReference>
<proteinExistence type="predicted"/>
<dbReference type="STRING" id="7897.ENSLACP00000015534"/>
<feature type="domain" description="MOSC" evidence="2">
    <location>
        <begin position="169"/>
        <end position="331"/>
    </location>
</feature>
<evidence type="ECO:0000313" key="3">
    <source>
        <dbReference type="Ensembl" id="ENSLACP00000015534.2"/>
    </source>
</evidence>
<dbReference type="GO" id="GO:0030170">
    <property type="term" value="F:pyridoxal phosphate binding"/>
    <property type="evidence" value="ECO:0007669"/>
    <property type="project" value="InterPro"/>
</dbReference>
<dbReference type="KEGG" id="lcm:102367147"/>
<dbReference type="Bgee" id="ENSLACG00000013677">
    <property type="expression patterns" value="Expressed in pelvic fin and 4 other cell types or tissues"/>
</dbReference>
<accession>H3B0W3</accession>
<reference evidence="4" key="1">
    <citation type="submission" date="2011-08" db="EMBL/GenBank/DDBJ databases">
        <title>The draft genome of Latimeria chalumnae.</title>
        <authorList>
            <person name="Di Palma F."/>
            <person name="Alfoldi J."/>
            <person name="Johnson J."/>
            <person name="Berlin A."/>
            <person name="Gnerre S."/>
            <person name="Jaffe D."/>
            <person name="MacCallum I."/>
            <person name="Young S."/>
            <person name="Walker B.J."/>
            <person name="Lander E."/>
            <person name="Lindblad-Toh K."/>
        </authorList>
    </citation>
    <scope>NUCLEOTIDE SEQUENCE [LARGE SCALE GENOMIC DNA]</scope>
    <source>
        <strain evidence="4">Wild caught</strain>
    </source>
</reference>
<dbReference type="InterPro" id="IPR005303">
    <property type="entry name" value="MOCOS_middle"/>
</dbReference>
<dbReference type="FunCoup" id="H3B0W3">
    <property type="interactions" value="1034"/>
</dbReference>
<dbReference type="GO" id="GO:0008940">
    <property type="term" value="F:nitrate reductase activity"/>
    <property type="evidence" value="ECO:0007669"/>
    <property type="project" value="TreeGrafter"/>
</dbReference>
<keyword evidence="1" id="KW-0812">Transmembrane</keyword>
<gene>
    <name evidence="3" type="primary">MARC1</name>
</gene>
<dbReference type="PANTHER" id="PTHR14237">
    <property type="entry name" value="MOLYBDOPTERIN COFACTOR SULFURASE MOSC"/>
    <property type="match status" value="1"/>
</dbReference>
<reference evidence="3" key="2">
    <citation type="submission" date="2025-08" db="UniProtKB">
        <authorList>
            <consortium name="Ensembl"/>
        </authorList>
    </citation>
    <scope>IDENTIFICATION</scope>
</reference>
<dbReference type="InterPro" id="IPR011037">
    <property type="entry name" value="Pyrv_Knase-like_insert_dom_sf"/>
</dbReference>
<dbReference type="Pfam" id="PF03476">
    <property type="entry name" value="MOSC_N"/>
    <property type="match status" value="1"/>
</dbReference>
<dbReference type="InterPro" id="IPR005302">
    <property type="entry name" value="MoCF_Sase_C"/>
</dbReference>
<dbReference type="Pfam" id="PF03473">
    <property type="entry name" value="MOSC"/>
    <property type="match status" value="1"/>
</dbReference>
<dbReference type="HOGENOM" id="CLU_028286_6_0_1"/>
<dbReference type="OrthoDB" id="17255at2759"/>
<keyword evidence="4" id="KW-1185">Reference proteome</keyword>
<keyword evidence="1" id="KW-0472">Membrane</keyword>
<dbReference type="EMBL" id="AFYH01130349">
    <property type="status" value="NOT_ANNOTATED_CDS"/>
    <property type="molecule type" value="Genomic_DNA"/>
</dbReference>
<dbReference type="Proteomes" id="UP000008672">
    <property type="component" value="Unassembled WGS sequence"/>
</dbReference>
<dbReference type="EMBL" id="AFYH01130351">
    <property type="status" value="NOT_ANNOTATED_CDS"/>
    <property type="molecule type" value="Genomic_DNA"/>
</dbReference>
<dbReference type="PROSITE" id="PS51340">
    <property type="entry name" value="MOSC"/>
    <property type="match status" value="1"/>
</dbReference>
<name>H3B0W3_LATCH</name>
<feature type="transmembrane region" description="Helical" evidence="1">
    <location>
        <begin position="18"/>
        <end position="39"/>
    </location>
</feature>
<dbReference type="SUPFAM" id="SSF50800">
    <property type="entry name" value="PK beta-barrel domain-like"/>
    <property type="match status" value="1"/>
</dbReference>
<reference evidence="3" key="3">
    <citation type="submission" date="2025-09" db="UniProtKB">
        <authorList>
            <consortium name="Ensembl"/>
        </authorList>
    </citation>
    <scope>IDENTIFICATION</scope>
</reference>